<comment type="caution">
    <text evidence="1">The sequence shown here is derived from an EMBL/GenBank/DDBJ whole genome shotgun (WGS) entry which is preliminary data.</text>
</comment>
<name>A0AAD2D2F3_EUPCR</name>
<dbReference type="Proteomes" id="UP001295684">
    <property type="component" value="Unassembled WGS sequence"/>
</dbReference>
<protein>
    <submittedName>
        <fullName evidence="1">Uncharacterized protein</fullName>
    </submittedName>
</protein>
<evidence type="ECO:0000313" key="2">
    <source>
        <dbReference type="Proteomes" id="UP001295684"/>
    </source>
</evidence>
<proteinExistence type="predicted"/>
<dbReference type="AlphaFoldDB" id="A0AAD2D2F3"/>
<dbReference type="EMBL" id="CAMPGE010019347">
    <property type="protein sequence ID" value="CAI2377691.1"/>
    <property type="molecule type" value="Genomic_DNA"/>
</dbReference>
<gene>
    <name evidence="1" type="ORF">ECRASSUSDP1_LOCUS19079</name>
</gene>
<organism evidence="1 2">
    <name type="scientific">Euplotes crassus</name>
    <dbReference type="NCBI Taxonomy" id="5936"/>
    <lineage>
        <taxon>Eukaryota</taxon>
        <taxon>Sar</taxon>
        <taxon>Alveolata</taxon>
        <taxon>Ciliophora</taxon>
        <taxon>Intramacronucleata</taxon>
        <taxon>Spirotrichea</taxon>
        <taxon>Hypotrichia</taxon>
        <taxon>Euplotida</taxon>
        <taxon>Euplotidae</taxon>
        <taxon>Moneuplotes</taxon>
    </lineage>
</organism>
<keyword evidence="2" id="KW-1185">Reference proteome</keyword>
<reference evidence="1" key="1">
    <citation type="submission" date="2023-07" db="EMBL/GenBank/DDBJ databases">
        <authorList>
            <consortium name="AG Swart"/>
            <person name="Singh M."/>
            <person name="Singh A."/>
            <person name="Seah K."/>
            <person name="Emmerich C."/>
        </authorList>
    </citation>
    <scope>NUCLEOTIDE SEQUENCE</scope>
    <source>
        <strain evidence="1">DP1</strain>
    </source>
</reference>
<sequence>MLAQPLTDQTLLLLEQPLNISVLSGSITDKFSFVANPISEGTLTIEYSDSSAAEGMRILDLYEKAKIPAPVDKAQVTHLGNKNEKKVKTFFDKCVKLKEFSLRLDEIPCCKFQKHHSFLLKSLSFVTNSVTLFGLSISAYYLKRILLSARNAEKVIISECILQTAKLDFGNPKVVRLQELTFYECSQESYLIEGIYDMAGNILGAALRSSLTKKGMKICFEVNGLYFDHDRIKRKIGDVEDAEKRLSIRATMFETTFNIASQDEE</sequence>
<evidence type="ECO:0000313" key="1">
    <source>
        <dbReference type="EMBL" id="CAI2377691.1"/>
    </source>
</evidence>
<accession>A0AAD2D2F3</accession>